<protein>
    <submittedName>
        <fullName evidence="7">NLGN2 protein</fullName>
    </submittedName>
</protein>
<name>A0A6G1AAE1_CROCR</name>
<feature type="non-terminal residue" evidence="7">
    <location>
        <position position="271"/>
    </location>
</feature>
<proteinExistence type="predicted"/>
<comment type="subcellular location">
    <subcellularLocation>
        <location evidence="1">Membrane</location>
        <topology evidence="1">Single-pass membrane protein</topology>
    </subcellularLocation>
</comment>
<keyword evidence="4" id="KW-0472">Membrane</keyword>
<evidence type="ECO:0000313" key="8">
    <source>
        <dbReference type="Proteomes" id="UP000475037"/>
    </source>
</evidence>
<accession>A0A6G1AAE1</accession>
<feature type="region of interest" description="Disordered" evidence="5">
    <location>
        <begin position="28"/>
        <end position="100"/>
    </location>
</feature>
<feature type="compositionally biased region" description="Basic residues" evidence="5">
    <location>
        <begin position="67"/>
        <end position="82"/>
    </location>
</feature>
<dbReference type="GO" id="GO:0005737">
    <property type="term" value="C:cytoplasm"/>
    <property type="evidence" value="ECO:0007669"/>
    <property type="project" value="TreeGrafter"/>
</dbReference>
<dbReference type="GO" id="GO:0030317">
    <property type="term" value="P:flagellated sperm motility"/>
    <property type="evidence" value="ECO:0007669"/>
    <property type="project" value="TreeGrafter"/>
</dbReference>
<dbReference type="PANTHER" id="PTHR34834">
    <property type="entry name" value="SPERMATID MATURATION PROTEIN 1"/>
    <property type="match status" value="1"/>
</dbReference>
<reference evidence="7 8" key="1">
    <citation type="submission" date="2019-11" db="EMBL/GenBank/DDBJ databases">
        <authorList>
            <person name="Yang C."/>
            <person name="Li F."/>
        </authorList>
    </citation>
    <scope>NUCLEOTIDE SEQUENCE [LARGE SCALE GENOMIC DNA]</scope>
    <source>
        <strain evidence="7">KB4526</strain>
        <tissue evidence="7">Muscle</tissue>
    </source>
</reference>
<dbReference type="InterPro" id="IPR031368">
    <property type="entry name" value="SPEM1_N"/>
</dbReference>
<evidence type="ECO:0000259" key="6">
    <source>
        <dbReference type="Pfam" id="PF15670"/>
    </source>
</evidence>
<keyword evidence="3" id="KW-1133">Transmembrane helix</keyword>
<dbReference type="Pfam" id="PF15670">
    <property type="entry name" value="Spem1"/>
    <property type="match status" value="1"/>
</dbReference>
<sequence length="271" mass="30375">VTVSSVTQLWRRLRDFLRRVFHIVYEKEASRSSAPEKPTQPPKQSAPAVHLRCTMDPVKMTVTPPPTRRHRHRGSSGRRGHRPAAWAPDTDDEKPPRRHPAVCSHNWGHPEDWEVFQSTQGLWAPWAREAMEPLPHAIRFQQTVEGNPLKTEMRSELGLEAYVYPVNPPPPSPQGLSHDTCGPGAGAQAEPEQCPPAPAAPPPAQGPAIVPDMPRRPSSGRVLYDARDVRRRLRELTREVEALSHCYPLLSKSSDAEGAGKDWVYHSLTER</sequence>
<dbReference type="EMBL" id="VOAJ01006357">
    <property type="protein sequence ID" value="KAF0872544.1"/>
    <property type="molecule type" value="Genomic_DNA"/>
</dbReference>
<dbReference type="Proteomes" id="UP000475037">
    <property type="component" value="Unassembled WGS sequence"/>
</dbReference>
<evidence type="ECO:0000256" key="3">
    <source>
        <dbReference type="ARBA" id="ARBA00022989"/>
    </source>
</evidence>
<feature type="region of interest" description="Disordered" evidence="5">
    <location>
        <begin position="167"/>
        <end position="220"/>
    </location>
</feature>
<evidence type="ECO:0000313" key="7">
    <source>
        <dbReference type="EMBL" id="KAF0872544.1"/>
    </source>
</evidence>
<dbReference type="PANTHER" id="PTHR34834:SF1">
    <property type="entry name" value="SPERMATID MATURATION PROTEIN 1"/>
    <property type="match status" value="1"/>
</dbReference>
<keyword evidence="2" id="KW-0812">Transmembrane</keyword>
<comment type="caution">
    <text evidence="7">The sequence shown here is derived from an EMBL/GenBank/DDBJ whole genome shotgun (WGS) entry which is preliminary data.</text>
</comment>
<organism evidence="7 8">
    <name type="scientific">Crocuta crocuta</name>
    <name type="common">Spotted hyena</name>
    <dbReference type="NCBI Taxonomy" id="9678"/>
    <lineage>
        <taxon>Eukaryota</taxon>
        <taxon>Metazoa</taxon>
        <taxon>Chordata</taxon>
        <taxon>Craniata</taxon>
        <taxon>Vertebrata</taxon>
        <taxon>Euteleostomi</taxon>
        <taxon>Mammalia</taxon>
        <taxon>Eutheria</taxon>
        <taxon>Laurasiatheria</taxon>
        <taxon>Carnivora</taxon>
        <taxon>Feliformia</taxon>
        <taxon>Hyaenidae</taxon>
        <taxon>Crocuta</taxon>
    </lineage>
</organism>
<evidence type="ECO:0000256" key="4">
    <source>
        <dbReference type="ARBA" id="ARBA00023136"/>
    </source>
</evidence>
<evidence type="ECO:0000256" key="5">
    <source>
        <dbReference type="SAM" id="MobiDB-lite"/>
    </source>
</evidence>
<dbReference type="AlphaFoldDB" id="A0A6G1AAE1"/>
<dbReference type="GO" id="GO:0016020">
    <property type="term" value="C:membrane"/>
    <property type="evidence" value="ECO:0007669"/>
    <property type="project" value="UniProtKB-SubCell"/>
</dbReference>
<feature type="domain" description="Spermatid maturation protein 1 N-terminal" evidence="6">
    <location>
        <begin position="3"/>
        <end position="67"/>
    </location>
</feature>
<evidence type="ECO:0000256" key="2">
    <source>
        <dbReference type="ARBA" id="ARBA00022692"/>
    </source>
</evidence>
<dbReference type="GO" id="GO:0007291">
    <property type="term" value="P:sperm individualization"/>
    <property type="evidence" value="ECO:0007669"/>
    <property type="project" value="TreeGrafter"/>
</dbReference>
<feature type="non-terminal residue" evidence="7">
    <location>
        <position position="1"/>
    </location>
</feature>
<feature type="compositionally biased region" description="Pro residues" evidence="5">
    <location>
        <begin position="193"/>
        <end position="205"/>
    </location>
</feature>
<gene>
    <name evidence="7" type="primary">Nlgn2_0</name>
    <name evidence="7" type="ORF">FOF47_R13077</name>
</gene>
<keyword evidence="8" id="KW-1185">Reference proteome</keyword>
<evidence type="ECO:0000256" key="1">
    <source>
        <dbReference type="ARBA" id="ARBA00004167"/>
    </source>
</evidence>